<dbReference type="GO" id="GO:0000156">
    <property type="term" value="F:phosphorelay response regulator activity"/>
    <property type="evidence" value="ECO:0007669"/>
    <property type="project" value="TreeGrafter"/>
</dbReference>
<dbReference type="RefSeq" id="WP_089344382.1">
    <property type="nucleotide sequence ID" value="NZ_CP067130.1"/>
</dbReference>
<dbReference type="CDD" id="cd19938">
    <property type="entry name" value="REC_OmpR_BaeR-like"/>
    <property type="match status" value="1"/>
</dbReference>
<organism evidence="10 11">
    <name type="scientific">Paracoccus seriniphilus</name>
    <dbReference type="NCBI Taxonomy" id="184748"/>
    <lineage>
        <taxon>Bacteria</taxon>
        <taxon>Pseudomonadati</taxon>
        <taxon>Pseudomonadota</taxon>
        <taxon>Alphaproteobacteria</taxon>
        <taxon>Rhodobacterales</taxon>
        <taxon>Paracoccaceae</taxon>
        <taxon>Paracoccus</taxon>
    </lineage>
</organism>
<evidence type="ECO:0000259" key="8">
    <source>
        <dbReference type="PROSITE" id="PS50110"/>
    </source>
</evidence>
<keyword evidence="4 7" id="KW-0238">DNA-binding</keyword>
<evidence type="ECO:0000256" key="3">
    <source>
        <dbReference type="ARBA" id="ARBA00023015"/>
    </source>
</evidence>
<dbReference type="GO" id="GO:0032993">
    <property type="term" value="C:protein-DNA complex"/>
    <property type="evidence" value="ECO:0007669"/>
    <property type="project" value="TreeGrafter"/>
</dbReference>
<dbReference type="GO" id="GO:0006355">
    <property type="term" value="P:regulation of DNA-templated transcription"/>
    <property type="evidence" value="ECO:0007669"/>
    <property type="project" value="InterPro"/>
</dbReference>
<feature type="domain" description="Response regulatory" evidence="8">
    <location>
        <begin position="6"/>
        <end position="119"/>
    </location>
</feature>
<dbReference type="Gene3D" id="1.10.10.10">
    <property type="entry name" value="Winged helix-like DNA-binding domain superfamily/Winged helix DNA-binding domain"/>
    <property type="match status" value="1"/>
</dbReference>
<gene>
    <name evidence="10" type="ORF">SAMN05444959_106210</name>
</gene>
<evidence type="ECO:0000259" key="9">
    <source>
        <dbReference type="PROSITE" id="PS51755"/>
    </source>
</evidence>
<dbReference type="PROSITE" id="PS50110">
    <property type="entry name" value="RESPONSE_REGULATORY"/>
    <property type="match status" value="1"/>
</dbReference>
<keyword evidence="1 6" id="KW-0597">Phosphoprotein</keyword>
<dbReference type="PANTHER" id="PTHR48111">
    <property type="entry name" value="REGULATOR OF RPOS"/>
    <property type="match status" value="1"/>
</dbReference>
<sequence length="226" mass="25262">MSAPKRIMIIEDEPDLAEVLRDYLAQAGMEAEILWDGTHAVERVLAAQPALVVLDIMLPGKDGLTICRELRARSDVPIIMETARVEEIDRLLGLELGADDYLCKPFSPRELVARIKAILRRTAPAQGVESPENSLVMDPESWRATLAGKSLDLTKREFQILHTLHRRPGRVFSRAQLLEMAFPDDADVFDRTIDSHIKNIRVKVKALVPGLELIRSVYGVGYAFGP</sequence>
<dbReference type="InterPro" id="IPR016032">
    <property type="entry name" value="Sig_transdc_resp-reg_C-effctor"/>
</dbReference>
<evidence type="ECO:0000256" key="1">
    <source>
        <dbReference type="ARBA" id="ARBA00022553"/>
    </source>
</evidence>
<dbReference type="Proteomes" id="UP000198307">
    <property type="component" value="Unassembled WGS sequence"/>
</dbReference>
<keyword evidence="5" id="KW-0804">Transcription</keyword>
<dbReference type="SUPFAM" id="SSF52172">
    <property type="entry name" value="CheY-like"/>
    <property type="match status" value="1"/>
</dbReference>
<feature type="DNA-binding region" description="OmpR/PhoB-type" evidence="7">
    <location>
        <begin position="126"/>
        <end position="226"/>
    </location>
</feature>
<dbReference type="AlphaFoldDB" id="A0A239PUQ1"/>
<evidence type="ECO:0000256" key="4">
    <source>
        <dbReference type="ARBA" id="ARBA00023125"/>
    </source>
</evidence>
<dbReference type="SMART" id="SM00862">
    <property type="entry name" value="Trans_reg_C"/>
    <property type="match status" value="1"/>
</dbReference>
<dbReference type="SMART" id="SM00448">
    <property type="entry name" value="REC"/>
    <property type="match status" value="1"/>
</dbReference>
<dbReference type="InterPro" id="IPR001867">
    <property type="entry name" value="OmpR/PhoB-type_DNA-bd"/>
</dbReference>
<dbReference type="GO" id="GO:0005829">
    <property type="term" value="C:cytosol"/>
    <property type="evidence" value="ECO:0007669"/>
    <property type="project" value="TreeGrafter"/>
</dbReference>
<evidence type="ECO:0000256" key="6">
    <source>
        <dbReference type="PROSITE-ProRule" id="PRU00169"/>
    </source>
</evidence>
<dbReference type="Pfam" id="PF00072">
    <property type="entry name" value="Response_reg"/>
    <property type="match status" value="1"/>
</dbReference>
<dbReference type="GO" id="GO:0000976">
    <property type="term" value="F:transcription cis-regulatory region binding"/>
    <property type="evidence" value="ECO:0007669"/>
    <property type="project" value="TreeGrafter"/>
</dbReference>
<dbReference type="EMBL" id="FZQB01000006">
    <property type="protein sequence ID" value="SNT74029.1"/>
    <property type="molecule type" value="Genomic_DNA"/>
</dbReference>
<dbReference type="CDD" id="cd00383">
    <property type="entry name" value="trans_reg_C"/>
    <property type="match status" value="1"/>
</dbReference>
<keyword evidence="2" id="KW-0902">Two-component regulatory system</keyword>
<name>A0A239PUQ1_9RHOB</name>
<evidence type="ECO:0000256" key="5">
    <source>
        <dbReference type="ARBA" id="ARBA00023163"/>
    </source>
</evidence>
<proteinExistence type="predicted"/>
<dbReference type="Pfam" id="PF00486">
    <property type="entry name" value="Trans_reg_C"/>
    <property type="match status" value="1"/>
</dbReference>
<evidence type="ECO:0000256" key="7">
    <source>
        <dbReference type="PROSITE-ProRule" id="PRU01091"/>
    </source>
</evidence>
<accession>A0A239PUQ1</accession>
<dbReference type="InterPro" id="IPR001789">
    <property type="entry name" value="Sig_transdc_resp-reg_receiver"/>
</dbReference>
<evidence type="ECO:0000313" key="10">
    <source>
        <dbReference type="EMBL" id="SNT74029.1"/>
    </source>
</evidence>
<evidence type="ECO:0000313" key="11">
    <source>
        <dbReference type="Proteomes" id="UP000198307"/>
    </source>
</evidence>
<protein>
    <submittedName>
        <fullName evidence="10">Two-component system, OmpR family, response regulator BaeR</fullName>
    </submittedName>
</protein>
<dbReference type="FunFam" id="3.40.50.2300:FF:000001">
    <property type="entry name" value="DNA-binding response regulator PhoB"/>
    <property type="match status" value="1"/>
</dbReference>
<dbReference type="Gene3D" id="3.40.50.2300">
    <property type="match status" value="1"/>
</dbReference>
<dbReference type="OrthoDB" id="9802426at2"/>
<reference evidence="10 11" key="1">
    <citation type="submission" date="2017-07" db="EMBL/GenBank/DDBJ databases">
        <authorList>
            <person name="Sun Z.S."/>
            <person name="Albrecht U."/>
            <person name="Echele G."/>
            <person name="Lee C.C."/>
        </authorList>
    </citation>
    <scope>NUCLEOTIDE SEQUENCE [LARGE SCALE GENOMIC DNA]</scope>
    <source>
        <strain evidence="10 11">DSM 14827</strain>
    </source>
</reference>
<dbReference type="InterPro" id="IPR011006">
    <property type="entry name" value="CheY-like_superfamily"/>
</dbReference>
<dbReference type="InterPro" id="IPR039420">
    <property type="entry name" value="WalR-like"/>
</dbReference>
<evidence type="ECO:0000256" key="2">
    <source>
        <dbReference type="ARBA" id="ARBA00023012"/>
    </source>
</evidence>
<keyword evidence="3" id="KW-0805">Transcription regulation</keyword>
<keyword evidence="11" id="KW-1185">Reference proteome</keyword>
<dbReference type="SUPFAM" id="SSF46894">
    <property type="entry name" value="C-terminal effector domain of the bipartite response regulators"/>
    <property type="match status" value="1"/>
</dbReference>
<feature type="modified residue" description="4-aspartylphosphate" evidence="6">
    <location>
        <position position="55"/>
    </location>
</feature>
<dbReference type="Gene3D" id="6.10.250.690">
    <property type="match status" value="1"/>
</dbReference>
<feature type="domain" description="OmpR/PhoB-type" evidence="9">
    <location>
        <begin position="126"/>
        <end position="226"/>
    </location>
</feature>
<dbReference type="InterPro" id="IPR036388">
    <property type="entry name" value="WH-like_DNA-bd_sf"/>
</dbReference>
<dbReference type="PANTHER" id="PTHR48111:SF59">
    <property type="entry name" value="TRANSCRIPTIONAL REGULATORY PROTEIN BAER"/>
    <property type="match status" value="1"/>
</dbReference>
<dbReference type="PROSITE" id="PS51755">
    <property type="entry name" value="OMPR_PHOB"/>
    <property type="match status" value="1"/>
</dbReference>